<organism evidence="3 4">
    <name type="scientific">Streptomonospora salina</name>
    <dbReference type="NCBI Taxonomy" id="104205"/>
    <lineage>
        <taxon>Bacteria</taxon>
        <taxon>Bacillati</taxon>
        <taxon>Actinomycetota</taxon>
        <taxon>Actinomycetes</taxon>
        <taxon>Streptosporangiales</taxon>
        <taxon>Nocardiopsidaceae</taxon>
        <taxon>Streptomonospora</taxon>
    </lineage>
</organism>
<comment type="caution">
    <text evidence="3">The sequence shown here is derived from an EMBL/GenBank/DDBJ whole genome shotgun (WGS) entry which is preliminary data.</text>
</comment>
<gene>
    <name evidence="3" type="ORF">HNR25_002501</name>
</gene>
<reference evidence="3 4" key="1">
    <citation type="submission" date="2020-08" db="EMBL/GenBank/DDBJ databases">
        <title>Sequencing the genomes of 1000 actinobacteria strains.</title>
        <authorList>
            <person name="Klenk H.-P."/>
        </authorList>
    </citation>
    <scope>NUCLEOTIDE SEQUENCE [LARGE SCALE GENOMIC DNA]</scope>
    <source>
        <strain evidence="3 4">DSM 44593</strain>
    </source>
</reference>
<dbReference type="EMBL" id="JACHLY010000001">
    <property type="protein sequence ID" value="MBB5998750.1"/>
    <property type="molecule type" value="Genomic_DNA"/>
</dbReference>
<keyword evidence="2" id="KW-1133">Transmembrane helix</keyword>
<evidence type="ECO:0000256" key="2">
    <source>
        <dbReference type="SAM" id="Phobius"/>
    </source>
</evidence>
<evidence type="ECO:0000313" key="3">
    <source>
        <dbReference type="EMBL" id="MBB5998750.1"/>
    </source>
</evidence>
<dbReference type="RefSeq" id="WP_184635218.1">
    <property type="nucleotide sequence ID" value="NZ_BAABKT010000013.1"/>
</dbReference>
<dbReference type="Proteomes" id="UP000578077">
    <property type="component" value="Unassembled WGS sequence"/>
</dbReference>
<evidence type="ECO:0000256" key="1">
    <source>
        <dbReference type="SAM" id="Coils"/>
    </source>
</evidence>
<feature type="transmembrane region" description="Helical" evidence="2">
    <location>
        <begin position="12"/>
        <end position="30"/>
    </location>
</feature>
<protein>
    <submittedName>
        <fullName evidence="3">Type II secretory pathway pseudopilin PulG</fullName>
    </submittedName>
</protein>
<keyword evidence="1" id="KW-0175">Coiled coil</keyword>
<keyword evidence="2" id="KW-0812">Transmembrane</keyword>
<dbReference type="AlphaFoldDB" id="A0A841EE90"/>
<feature type="coiled-coil region" evidence="1">
    <location>
        <begin position="40"/>
        <end position="88"/>
    </location>
</feature>
<name>A0A841EE90_9ACTN</name>
<keyword evidence="4" id="KW-1185">Reference proteome</keyword>
<accession>A0A841EE90</accession>
<evidence type="ECO:0000313" key="4">
    <source>
        <dbReference type="Proteomes" id="UP000578077"/>
    </source>
</evidence>
<keyword evidence="2" id="KW-0472">Membrane</keyword>
<proteinExistence type="predicted"/>
<sequence length="232" mass="26154">MDTFQPDDWIAVGSACIAIITAIVIGIVGWRQTTQARRSATEASKQVQAAKNQAESSRLQAIEAKRDADAAERQAEAAQESLELERRIWHDSSQPYVYADIRPDERYAVLLVIVVENTGRTVARNVRVEFDPLPQSATFKKVGEKRLFNEPISALPPGGRIIHYLDRSFSLNERSDLPWRYLIKVNGEGPHGALDELKYEIDISPLLDSAARDLGTLKDVVEEIRKFRRQVE</sequence>